<dbReference type="PROSITE" id="PS51755">
    <property type="entry name" value="OMPR_PHOB"/>
    <property type="match status" value="1"/>
</dbReference>
<dbReference type="SMART" id="SM00862">
    <property type="entry name" value="Trans_reg_C"/>
    <property type="match status" value="1"/>
</dbReference>
<dbReference type="SUPFAM" id="SSF48452">
    <property type="entry name" value="TPR-like"/>
    <property type="match status" value="1"/>
</dbReference>
<organism evidence="7 8">
    <name type="scientific">Sphaerisporangium rubeum</name>
    <dbReference type="NCBI Taxonomy" id="321317"/>
    <lineage>
        <taxon>Bacteria</taxon>
        <taxon>Bacillati</taxon>
        <taxon>Actinomycetota</taxon>
        <taxon>Actinomycetes</taxon>
        <taxon>Streptosporangiales</taxon>
        <taxon>Streptosporangiaceae</taxon>
        <taxon>Sphaerisporangium</taxon>
    </lineage>
</organism>
<dbReference type="Gene3D" id="1.25.40.10">
    <property type="entry name" value="Tetratricopeptide repeat domain"/>
    <property type="match status" value="1"/>
</dbReference>
<keyword evidence="2" id="KW-0805">Transcription regulation</keyword>
<keyword evidence="4" id="KW-0804">Transcription</keyword>
<dbReference type="Gene3D" id="1.10.10.10">
    <property type="entry name" value="Winged helix-like DNA-binding domain superfamily/Winged helix DNA-binding domain"/>
    <property type="match status" value="1"/>
</dbReference>
<dbReference type="EMBL" id="JACHIU010000001">
    <property type="protein sequence ID" value="MBB6471033.1"/>
    <property type="molecule type" value="Genomic_DNA"/>
</dbReference>
<evidence type="ECO:0000256" key="5">
    <source>
        <dbReference type="PROSITE-ProRule" id="PRU01091"/>
    </source>
</evidence>
<gene>
    <name evidence="7" type="ORF">BJ992_000464</name>
</gene>
<dbReference type="PANTHER" id="PTHR35807">
    <property type="entry name" value="TRANSCRIPTIONAL REGULATOR REDD-RELATED"/>
    <property type="match status" value="1"/>
</dbReference>
<keyword evidence="3 5" id="KW-0238">DNA-binding</keyword>
<dbReference type="GO" id="GO:0006355">
    <property type="term" value="P:regulation of DNA-templated transcription"/>
    <property type="evidence" value="ECO:0007669"/>
    <property type="project" value="InterPro"/>
</dbReference>
<dbReference type="InterPro" id="IPR001867">
    <property type="entry name" value="OmpR/PhoB-type_DNA-bd"/>
</dbReference>
<proteinExistence type="inferred from homology"/>
<evidence type="ECO:0000256" key="1">
    <source>
        <dbReference type="ARBA" id="ARBA00005820"/>
    </source>
</evidence>
<dbReference type="InterPro" id="IPR005158">
    <property type="entry name" value="BTAD"/>
</dbReference>
<evidence type="ECO:0000256" key="4">
    <source>
        <dbReference type="ARBA" id="ARBA00023163"/>
    </source>
</evidence>
<reference evidence="7 8" key="1">
    <citation type="submission" date="2020-08" db="EMBL/GenBank/DDBJ databases">
        <title>Sequencing the genomes of 1000 actinobacteria strains.</title>
        <authorList>
            <person name="Klenk H.-P."/>
        </authorList>
    </citation>
    <scope>NUCLEOTIDE SEQUENCE [LARGE SCALE GENOMIC DNA]</scope>
    <source>
        <strain evidence="7 8">DSM 44936</strain>
    </source>
</reference>
<dbReference type="AlphaFoldDB" id="A0A7X0M3V6"/>
<dbReference type="Pfam" id="PF00486">
    <property type="entry name" value="Trans_reg_C"/>
    <property type="match status" value="1"/>
</dbReference>
<dbReference type="CDD" id="cd15831">
    <property type="entry name" value="BTAD"/>
    <property type="match status" value="1"/>
</dbReference>
<evidence type="ECO:0000256" key="2">
    <source>
        <dbReference type="ARBA" id="ARBA00023015"/>
    </source>
</evidence>
<evidence type="ECO:0000313" key="7">
    <source>
        <dbReference type="EMBL" id="MBB6471033.1"/>
    </source>
</evidence>
<protein>
    <submittedName>
        <fullName evidence="7">DNA-binding SARP family transcriptional activator</fullName>
    </submittedName>
</protein>
<dbReference type="RefSeq" id="WP_184978301.1">
    <property type="nucleotide sequence ID" value="NZ_BAAALO010000060.1"/>
</dbReference>
<evidence type="ECO:0000256" key="3">
    <source>
        <dbReference type="ARBA" id="ARBA00023125"/>
    </source>
</evidence>
<dbReference type="SUPFAM" id="SSF46894">
    <property type="entry name" value="C-terminal effector domain of the bipartite response regulators"/>
    <property type="match status" value="1"/>
</dbReference>
<dbReference type="InterPro" id="IPR016032">
    <property type="entry name" value="Sig_transdc_resp-reg_C-effctor"/>
</dbReference>
<dbReference type="SMART" id="SM01043">
    <property type="entry name" value="BTAD"/>
    <property type="match status" value="1"/>
</dbReference>
<name>A0A7X0M3V6_9ACTN</name>
<dbReference type="InterPro" id="IPR051677">
    <property type="entry name" value="AfsR-DnrI-RedD_regulator"/>
</dbReference>
<sequence length="292" mass="31865">MEVKLLGPLSALQNHVDILPTADKPRQIFAVLALNPNKIVPAHVLIEEVWGERPPRSAGTTLQTYILQLRKKLAVALGADSWAGPKDVLATRNGGYVLAAPAGTRDLDGFERLSREAGLAADPADAYALFNDALALWRGPALADVPVGYTLEREVVRLEERRMKALYERNEVGLRLGLHLDLLSELASLAMHNPMDESLHAQYIVALYRAGRIFDALEAYRRLRKTMVEELGLEPSARLRRLQQAVLAAAPELEPPTGRHRSHTRPAPATPSTWVCAFCSALSAGAGVPTLA</sequence>
<comment type="caution">
    <text evidence="7">The sequence shown here is derived from an EMBL/GenBank/DDBJ whole genome shotgun (WGS) entry which is preliminary data.</text>
</comment>
<accession>A0A7X0M3V6</accession>
<evidence type="ECO:0000313" key="8">
    <source>
        <dbReference type="Proteomes" id="UP000555564"/>
    </source>
</evidence>
<keyword evidence="8" id="KW-1185">Reference proteome</keyword>
<feature type="DNA-binding region" description="OmpR/PhoB-type" evidence="5">
    <location>
        <begin position="1"/>
        <end position="100"/>
    </location>
</feature>
<dbReference type="GO" id="GO:0003677">
    <property type="term" value="F:DNA binding"/>
    <property type="evidence" value="ECO:0007669"/>
    <property type="project" value="UniProtKB-UniRule"/>
</dbReference>
<comment type="similarity">
    <text evidence="1">Belongs to the AfsR/DnrI/RedD regulatory family.</text>
</comment>
<dbReference type="InterPro" id="IPR011990">
    <property type="entry name" value="TPR-like_helical_dom_sf"/>
</dbReference>
<feature type="domain" description="OmpR/PhoB-type" evidence="6">
    <location>
        <begin position="1"/>
        <end position="100"/>
    </location>
</feature>
<dbReference type="Pfam" id="PF03704">
    <property type="entry name" value="BTAD"/>
    <property type="match status" value="1"/>
</dbReference>
<dbReference type="Proteomes" id="UP000555564">
    <property type="component" value="Unassembled WGS sequence"/>
</dbReference>
<dbReference type="InterPro" id="IPR036388">
    <property type="entry name" value="WH-like_DNA-bd_sf"/>
</dbReference>
<dbReference type="GO" id="GO:0000160">
    <property type="term" value="P:phosphorelay signal transduction system"/>
    <property type="evidence" value="ECO:0007669"/>
    <property type="project" value="InterPro"/>
</dbReference>
<dbReference type="PANTHER" id="PTHR35807:SF1">
    <property type="entry name" value="TRANSCRIPTIONAL REGULATOR REDD"/>
    <property type="match status" value="1"/>
</dbReference>
<evidence type="ECO:0000259" key="6">
    <source>
        <dbReference type="PROSITE" id="PS51755"/>
    </source>
</evidence>